<accession>A0A3M8T7V8</accession>
<sequence length="76" mass="7856">MLLPVPALSRVNPLPRDCRFLQNCGAPVGAGLPAKRPVQAVERPGLHRMLLAWPATPLRGASQAGSARGAGAAIPL</sequence>
<name>A0A3M8T7V8_PSEPU</name>
<organism evidence="1 2">
    <name type="scientific">Pseudomonas putida</name>
    <name type="common">Arthrobacter siderocapsulatus</name>
    <dbReference type="NCBI Taxonomy" id="303"/>
    <lineage>
        <taxon>Bacteria</taxon>
        <taxon>Pseudomonadati</taxon>
        <taxon>Pseudomonadota</taxon>
        <taxon>Gammaproteobacteria</taxon>
        <taxon>Pseudomonadales</taxon>
        <taxon>Pseudomonadaceae</taxon>
        <taxon>Pseudomonas</taxon>
    </lineage>
</organism>
<reference evidence="1 2" key="1">
    <citation type="submission" date="2018-10" db="EMBL/GenBank/DDBJ databases">
        <title>An outbreak of IMP-63 producing strain in France.</title>
        <authorList>
            <person name="Bour M."/>
            <person name="Liapis E."/>
            <person name="Plesiat P."/>
        </authorList>
    </citation>
    <scope>NUCLEOTIDE SEQUENCE [LARGE SCALE GENOMIC DNA]</scope>
    <source>
        <strain evidence="1 2">12917</strain>
    </source>
</reference>
<protein>
    <submittedName>
        <fullName evidence="1">Uncharacterized protein</fullName>
    </submittedName>
</protein>
<evidence type="ECO:0000313" key="2">
    <source>
        <dbReference type="Proteomes" id="UP000278162"/>
    </source>
</evidence>
<gene>
    <name evidence="1" type="ORF">EFK07_19630</name>
</gene>
<comment type="caution">
    <text evidence="1">The sequence shown here is derived from an EMBL/GenBank/DDBJ whole genome shotgun (WGS) entry which is preliminary data.</text>
</comment>
<evidence type="ECO:0000313" key="1">
    <source>
        <dbReference type="EMBL" id="RNF86732.1"/>
    </source>
</evidence>
<dbReference type="Proteomes" id="UP000278162">
    <property type="component" value="Unassembled WGS sequence"/>
</dbReference>
<dbReference type="AlphaFoldDB" id="A0A3M8T7V8"/>
<dbReference type="EMBL" id="RJAI01000047">
    <property type="protein sequence ID" value="RNF86732.1"/>
    <property type="molecule type" value="Genomic_DNA"/>
</dbReference>
<proteinExistence type="predicted"/>